<keyword evidence="3" id="KW-1185">Reference proteome</keyword>
<dbReference type="KEGG" id="mech:Q9L42_018135"/>
<feature type="transmembrane region" description="Helical" evidence="1">
    <location>
        <begin position="55"/>
        <end position="73"/>
    </location>
</feature>
<proteinExistence type="predicted"/>
<keyword evidence="1" id="KW-0812">Transmembrane</keyword>
<reference evidence="2 3" key="1">
    <citation type="journal article" date="2024" name="Microbiology">
        <title>Methylomarinum rosea sp. nov., a novel halophilic methanotrophic bacterium from the hypersaline Lake Elton.</title>
        <authorList>
            <person name="Suleimanov R.Z."/>
            <person name="Oshkin I.Y."/>
            <person name="Danilova O.V."/>
            <person name="Suzina N.E."/>
            <person name="Dedysh S.N."/>
        </authorList>
    </citation>
    <scope>NUCLEOTIDE SEQUENCE [LARGE SCALE GENOMIC DNA]</scope>
    <source>
        <strain evidence="2 3">Ch1-1</strain>
    </source>
</reference>
<keyword evidence="1" id="KW-0472">Membrane</keyword>
<feature type="transmembrane region" description="Helical" evidence="1">
    <location>
        <begin position="31"/>
        <end position="49"/>
    </location>
</feature>
<dbReference type="EMBL" id="CP157743">
    <property type="protein sequence ID" value="XBS20247.1"/>
    <property type="molecule type" value="Genomic_DNA"/>
</dbReference>
<evidence type="ECO:0000256" key="1">
    <source>
        <dbReference type="SAM" id="Phobius"/>
    </source>
</evidence>
<evidence type="ECO:0000313" key="2">
    <source>
        <dbReference type="EMBL" id="XBS20247.1"/>
    </source>
</evidence>
<evidence type="ECO:0000313" key="3">
    <source>
        <dbReference type="Proteomes" id="UP001225378"/>
    </source>
</evidence>
<feature type="transmembrane region" description="Helical" evidence="1">
    <location>
        <begin position="85"/>
        <end position="106"/>
    </location>
</feature>
<organism evidence="2 3">
    <name type="scientific">Methylomarinum roseum</name>
    <dbReference type="NCBI Taxonomy" id="3067653"/>
    <lineage>
        <taxon>Bacteria</taxon>
        <taxon>Pseudomonadati</taxon>
        <taxon>Pseudomonadota</taxon>
        <taxon>Gammaproteobacteria</taxon>
        <taxon>Methylococcales</taxon>
        <taxon>Methylococcaceae</taxon>
        <taxon>Methylomarinum</taxon>
    </lineage>
</organism>
<name>A0AAU7NTD6_9GAMM</name>
<dbReference type="AlphaFoldDB" id="A0AAU7NTD6"/>
<keyword evidence="1" id="KW-1133">Transmembrane helix</keyword>
<gene>
    <name evidence="2" type="ORF">Q9L42_018135</name>
</gene>
<dbReference type="Proteomes" id="UP001225378">
    <property type="component" value="Chromosome"/>
</dbReference>
<protein>
    <submittedName>
        <fullName evidence="2">Uncharacterized protein</fullName>
    </submittedName>
</protein>
<sequence length="166" mass="18871">MDTLKQYLPLCWFTANPLDLPRSVRFFRLNLLFYFIVELFIQINMIEYFEAIFEVTLETGLTLVFVGLVVLLNKSGHSFIQVSSAILFCENVVAVVVVPTMIWLTITEDELSYVTMAFLMLWDFSLVAYVYKKTLGINTAAGAVVSLFYFTCTYGFAYGITSLIIG</sequence>
<feature type="transmembrane region" description="Helical" evidence="1">
    <location>
        <begin position="112"/>
        <end position="131"/>
    </location>
</feature>
<feature type="transmembrane region" description="Helical" evidence="1">
    <location>
        <begin position="143"/>
        <end position="165"/>
    </location>
</feature>
<dbReference type="RefSeq" id="WP_305907002.1">
    <property type="nucleotide sequence ID" value="NZ_CP157743.1"/>
</dbReference>
<accession>A0AAU7NTD6</accession>